<dbReference type="OMA" id="PYYYELS"/>
<reference key="1">
    <citation type="submission" date="2007-01" db="EMBL/GenBank/DDBJ databases">
        <title>The Genome Sequence of Puccinia graminis f. sp. tritici Strain CRL 75-36-700-3.</title>
        <authorList>
            <consortium name="The Broad Institute Genome Sequencing Platform"/>
            <person name="Birren B."/>
            <person name="Lander E."/>
            <person name="Galagan J."/>
            <person name="Nusbaum C."/>
            <person name="Devon K."/>
            <person name="Cuomo C."/>
            <person name="Jaffe D."/>
            <person name="Butler J."/>
            <person name="Alvarez P."/>
            <person name="Gnerre S."/>
            <person name="Grabherr M."/>
            <person name="Mauceli E."/>
            <person name="Brockman W."/>
            <person name="Young S."/>
            <person name="LaButti K."/>
            <person name="Sykes S."/>
            <person name="DeCaprio D."/>
            <person name="Crawford M."/>
            <person name="Koehrsen M."/>
            <person name="Engels R."/>
            <person name="Montgomery P."/>
            <person name="Pearson M."/>
            <person name="Howarth C."/>
            <person name="Larson L."/>
            <person name="White J."/>
            <person name="Zeng Q."/>
            <person name="Kodira C."/>
            <person name="Yandava C."/>
            <person name="Alvarado L."/>
            <person name="O'Leary S."/>
            <person name="Szabo L."/>
            <person name="Dean R."/>
            <person name="Schein J."/>
        </authorList>
    </citation>
    <scope>NUCLEOTIDE SEQUENCE</scope>
    <source>
        <strain>CRL 75-36-700-3</strain>
    </source>
</reference>
<accession>E3KVT2</accession>
<dbReference type="AlphaFoldDB" id="E3KVT2"/>
<dbReference type="GeneID" id="10535694"/>
<gene>
    <name evidence="2" type="ORF">PGTG_14382</name>
</gene>
<dbReference type="InParanoid" id="E3KVT2"/>
<dbReference type="RefSeq" id="XP_003332717.1">
    <property type="nucleotide sequence ID" value="XM_003332669.1"/>
</dbReference>
<protein>
    <submittedName>
        <fullName evidence="2">Uncharacterized protein</fullName>
    </submittedName>
</protein>
<organism evidence="2 3">
    <name type="scientific">Puccinia graminis f. sp. tritici (strain CRL 75-36-700-3 / race SCCL)</name>
    <name type="common">Black stem rust fungus</name>
    <dbReference type="NCBI Taxonomy" id="418459"/>
    <lineage>
        <taxon>Eukaryota</taxon>
        <taxon>Fungi</taxon>
        <taxon>Dikarya</taxon>
        <taxon>Basidiomycota</taxon>
        <taxon>Pucciniomycotina</taxon>
        <taxon>Pucciniomycetes</taxon>
        <taxon>Pucciniales</taxon>
        <taxon>Pucciniaceae</taxon>
        <taxon>Puccinia</taxon>
    </lineage>
</organism>
<proteinExistence type="predicted"/>
<dbReference type="PANTHER" id="PTHR33324">
    <property type="entry name" value="EXPRESSED PROTEIN"/>
    <property type="match status" value="1"/>
</dbReference>
<feature type="region of interest" description="Disordered" evidence="1">
    <location>
        <begin position="1"/>
        <end position="24"/>
    </location>
</feature>
<dbReference type="PANTHER" id="PTHR33324:SF2">
    <property type="entry name" value="MYB_SANT-LIKE DNA-BINDING DOMAIN-CONTAINING PROTEIN"/>
    <property type="match status" value="1"/>
</dbReference>
<name>E3KVT2_PUCGT</name>
<reference evidence="3" key="2">
    <citation type="journal article" date="2011" name="Proc. Natl. Acad. Sci. U.S.A.">
        <title>Obligate biotrophy features unraveled by the genomic analysis of rust fungi.</title>
        <authorList>
            <person name="Duplessis S."/>
            <person name="Cuomo C.A."/>
            <person name="Lin Y.-C."/>
            <person name="Aerts A."/>
            <person name="Tisserant E."/>
            <person name="Veneault-Fourrey C."/>
            <person name="Joly D.L."/>
            <person name="Hacquard S."/>
            <person name="Amselem J."/>
            <person name="Cantarel B.L."/>
            <person name="Chiu R."/>
            <person name="Coutinho P.M."/>
            <person name="Feau N."/>
            <person name="Field M."/>
            <person name="Frey P."/>
            <person name="Gelhaye E."/>
            <person name="Goldberg J."/>
            <person name="Grabherr M.G."/>
            <person name="Kodira C.D."/>
            <person name="Kohler A."/>
            <person name="Kuees U."/>
            <person name="Lindquist E.A."/>
            <person name="Lucas S.M."/>
            <person name="Mago R."/>
            <person name="Mauceli E."/>
            <person name="Morin E."/>
            <person name="Murat C."/>
            <person name="Pangilinan J.L."/>
            <person name="Park R."/>
            <person name="Pearson M."/>
            <person name="Quesneville H."/>
            <person name="Rouhier N."/>
            <person name="Sakthikumar S."/>
            <person name="Salamov A.A."/>
            <person name="Schmutz J."/>
            <person name="Selles B."/>
            <person name="Shapiro H."/>
            <person name="Tanguay P."/>
            <person name="Tuskan G.A."/>
            <person name="Henrissat B."/>
            <person name="Van de Peer Y."/>
            <person name="Rouze P."/>
            <person name="Ellis J.G."/>
            <person name="Dodds P.N."/>
            <person name="Schein J.E."/>
            <person name="Zhong S."/>
            <person name="Hamelin R.C."/>
            <person name="Grigoriev I.V."/>
            <person name="Szabo L.J."/>
            <person name="Martin F."/>
        </authorList>
    </citation>
    <scope>NUCLEOTIDE SEQUENCE [LARGE SCALE GENOMIC DNA]</scope>
    <source>
        <strain evidence="3">CRL 75-36-700-3 / race SCCL</strain>
    </source>
</reference>
<keyword evidence="3" id="KW-1185">Reference proteome</keyword>
<dbReference type="OrthoDB" id="96345at2759"/>
<dbReference type="VEuPathDB" id="FungiDB:PGTG_14382"/>
<evidence type="ECO:0000313" key="2">
    <source>
        <dbReference type="EMBL" id="EFP88298.1"/>
    </source>
</evidence>
<evidence type="ECO:0000313" key="3">
    <source>
        <dbReference type="Proteomes" id="UP000008783"/>
    </source>
</evidence>
<dbReference type="KEGG" id="pgr:PGTG_14382"/>
<dbReference type="Proteomes" id="UP000008783">
    <property type="component" value="Unassembled WGS sequence"/>
</dbReference>
<dbReference type="EMBL" id="DS178313">
    <property type="protein sequence ID" value="EFP88298.1"/>
    <property type="molecule type" value="Genomic_DNA"/>
</dbReference>
<dbReference type="HOGENOM" id="CLU_1396974_0_0_1"/>
<sequence length="195" mass="21983">MIPRRPSPGSIETFFHGDRGPERLNSPVGPSLGNQPQVAPGIVWCQRFPSDWTLPSDKRHINLKPLPPMVRQPSWSGDGVDGGPSSITVLLNWLATNNNYVRWRQGESKRDLSSEILMEMRRNGIQHRDYHGILLQMTLLQRSHDQASKWESTTGSAVTAVGVDGSTVIVQRHLLRICRYWDEFGPIMRPAGDDH</sequence>
<evidence type="ECO:0000256" key="1">
    <source>
        <dbReference type="SAM" id="MobiDB-lite"/>
    </source>
</evidence>